<dbReference type="SUPFAM" id="SSF103481">
    <property type="entry name" value="Multidrug resistance efflux transporter EmrE"/>
    <property type="match status" value="2"/>
</dbReference>
<feature type="transmembrane region" description="Helical" evidence="6">
    <location>
        <begin position="269"/>
        <end position="287"/>
    </location>
</feature>
<feature type="transmembrane region" description="Helical" evidence="6">
    <location>
        <begin position="75"/>
        <end position="93"/>
    </location>
</feature>
<dbReference type="OrthoDB" id="8478503at2"/>
<evidence type="ECO:0000313" key="8">
    <source>
        <dbReference type="EMBL" id="KAF0675919.1"/>
    </source>
</evidence>
<proteinExistence type="inferred from homology"/>
<evidence type="ECO:0000259" key="7">
    <source>
        <dbReference type="Pfam" id="PF00892"/>
    </source>
</evidence>
<gene>
    <name evidence="8" type="ORF">PMES_01674</name>
</gene>
<dbReference type="Proteomes" id="UP000698242">
    <property type="component" value="Unassembled WGS sequence"/>
</dbReference>
<accession>A0A921NSU5</accession>
<evidence type="ECO:0000256" key="3">
    <source>
        <dbReference type="ARBA" id="ARBA00022692"/>
    </source>
</evidence>
<sequence>MNPLRAIGLKLVSVALFVAMSALIKASSDAVPPGEAVFFRSLFAIPVILAWLLWRGDLSHGLRTRDPVGHLMRGLVGSMAMGASFAGLALLPFAEVKAIGYASPLLVVIFAAMFLGEQVRLFRLAAVGLGLAGVVVILSPRLTALGEDGLDRSQQLGALLVLAAATCAALAQVFVRRLVARESTAAIVFWFSVSATVLSLLTLPLGWRMPGPVAAGMLVIAGLLGGLGQIFLTSAYRHADAAVVAPFDYASIFFAIAIGYWAFDEIPGSRVIGGALLVIAAGVLIIWRERQLGLARGKARPGMTPQG</sequence>
<dbReference type="InterPro" id="IPR037185">
    <property type="entry name" value="EmrE-like"/>
</dbReference>
<feature type="transmembrane region" description="Helical" evidence="6">
    <location>
        <begin position="99"/>
        <end position="115"/>
    </location>
</feature>
<reference evidence="8" key="1">
    <citation type="submission" date="2013-03" db="EMBL/GenBank/DDBJ databases">
        <title>Genome Sequence of the Profundibacterium mesophilum strain KAUST100406-0324T from Red Sea, a novel genus in the family Rhodobacteraceae.</title>
        <authorList>
            <person name="Essack M."/>
            <person name="Alam I."/>
            <person name="Lafi F."/>
            <person name="Alawi W."/>
            <person name="Kamanu F."/>
            <person name="Al-Suwailem A."/>
            <person name="Lee O.O."/>
            <person name="Xu Y."/>
            <person name="Bajic V."/>
            <person name="Qian P.-Y."/>
            <person name="Archer J."/>
        </authorList>
    </citation>
    <scope>NUCLEOTIDE SEQUENCE</scope>
    <source>
        <strain evidence="8">KAUST100406-0324</strain>
    </source>
</reference>
<keyword evidence="4 6" id="KW-1133">Transmembrane helix</keyword>
<keyword evidence="3 6" id="KW-0812">Transmembrane</keyword>
<feature type="transmembrane region" description="Helical" evidence="6">
    <location>
        <begin position="213"/>
        <end position="232"/>
    </location>
</feature>
<comment type="caution">
    <text evidence="8">The sequence shown here is derived from an EMBL/GenBank/DDBJ whole genome shotgun (WGS) entry which is preliminary data.</text>
</comment>
<feature type="domain" description="EamA" evidence="7">
    <location>
        <begin position="7"/>
        <end position="138"/>
    </location>
</feature>
<feature type="transmembrane region" description="Helical" evidence="6">
    <location>
        <begin position="36"/>
        <end position="54"/>
    </location>
</feature>
<feature type="domain" description="EamA" evidence="7">
    <location>
        <begin position="156"/>
        <end position="286"/>
    </location>
</feature>
<dbReference type="RefSeq" id="WP_159965244.1">
    <property type="nucleotide sequence ID" value="NZ_APKE01000020.1"/>
</dbReference>
<feature type="transmembrane region" description="Helical" evidence="6">
    <location>
        <begin position="122"/>
        <end position="144"/>
    </location>
</feature>
<evidence type="ECO:0000256" key="6">
    <source>
        <dbReference type="SAM" id="Phobius"/>
    </source>
</evidence>
<protein>
    <submittedName>
        <fullName evidence="8">Permease</fullName>
    </submittedName>
</protein>
<evidence type="ECO:0000256" key="5">
    <source>
        <dbReference type="ARBA" id="ARBA00023136"/>
    </source>
</evidence>
<feature type="transmembrane region" description="Helical" evidence="6">
    <location>
        <begin position="187"/>
        <end position="207"/>
    </location>
</feature>
<dbReference type="AlphaFoldDB" id="A0A921NSU5"/>
<evidence type="ECO:0000256" key="2">
    <source>
        <dbReference type="ARBA" id="ARBA00009853"/>
    </source>
</evidence>
<dbReference type="PANTHER" id="PTHR22911">
    <property type="entry name" value="ACYL-MALONYL CONDENSING ENZYME-RELATED"/>
    <property type="match status" value="1"/>
</dbReference>
<evidence type="ECO:0000256" key="4">
    <source>
        <dbReference type="ARBA" id="ARBA00022989"/>
    </source>
</evidence>
<evidence type="ECO:0000256" key="1">
    <source>
        <dbReference type="ARBA" id="ARBA00004141"/>
    </source>
</evidence>
<feature type="transmembrane region" description="Helical" evidence="6">
    <location>
        <begin position="244"/>
        <end position="263"/>
    </location>
</feature>
<keyword evidence="5 6" id="KW-0472">Membrane</keyword>
<feature type="transmembrane region" description="Helical" evidence="6">
    <location>
        <begin position="156"/>
        <end position="175"/>
    </location>
</feature>
<dbReference type="Pfam" id="PF00892">
    <property type="entry name" value="EamA"/>
    <property type="match status" value="2"/>
</dbReference>
<dbReference type="GO" id="GO:0016020">
    <property type="term" value="C:membrane"/>
    <property type="evidence" value="ECO:0007669"/>
    <property type="project" value="UniProtKB-SubCell"/>
</dbReference>
<dbReference type="PANTHER" id="PTHR22911:SF6">
    <property type="entry name" value="SOLUTE CARRIER FAMILY 35 MEMBER G1"/>
    <property type="match status" value="1"/>
</dbReference>
<keyword evidence="9" id="KW-1185">Reference proteome</keyword>
<comment type="subcellular location">
    <subcellularLocation>
        <location evidence="1">Membrane</location>
        <topology evidence="1">Multi-pass membrane protein</topology>
    </subcellularLocation>
</comment>
<comment type="similarity">
    <text evidence="2">Belongs to the drug/metabolite transporter (DMT) superfamily. 10 TMS drug/metabolite exporter (DME) (TC 2.A.7.3) family.</text>
</comment>
<name>A0A921NSU5_9RHOB</name>
<dbReference type="InterPro" id="IPR000620">
    <property type="entry name" value="EamA_dom"/>
</dbReference>
<organism evidence="8 9">
    <name type="scientific">Profundibacterium mesophilum KAUST100406-0324</name>
    <dbReference type="NCBI Taxonomy" id="1037889"/>
    <lineage>
        <taxon>Bacteria</taxon>
        <taxon>Pseudomonadati</taxon>
        <taxon>Pseudomonadota</taxon>
        <taxon>Alphaproteobacteria</taxon>
        <taxon>Rhodobacterales</taxon>
        <taxon>Roseobacteraceae</taxon>
        <taxon>Profundibacterium</taxon>
    </lineage>
</organism>
<dbReference type="EMBL" id="APKE01000020">
    <property type="protein sequence ID" value="KAF0675919.1"/>
    <property type="molecule type" value="Genomic_DNA"/>
</dbReference>
<evidence type="ECO:0000313" key="9">
    <source>
        <dbReference type="Proteomes" id="UP000698242"/>
    </source>
</evidence>